<dbReference type="Proteomes" id="UP001067235">
    <property type="component" value="Unassembled WGS sequence"/>
</dbReference>
<sequence length="378" mass="39252">MRLHVQSGLWTIGADTEGPPLVAVLEVGGAVLSWTVDVTGPPQITFLDHDQADWLWHVVGEAGHIALAAGMADPAVGPGSFEIDGVEMVAGALDVPRRLALGHWMRRWWPTSVRDAIGPLDAALLDAEVATLTADAQHFFPADTFDSDVAGLLAPHAAALTRHLRGGDHRVVQLVSRAVELVEETGAAAGPDSALWLDLADALDKSDLHAPAGVGRQDEYALAAGNPTVTNLDGIARGTATIKWGAVPPHTFDAAENTAEWLVPNDSGDATATAVVRTMVIGGDPSGIAVTLRSGGIFGAAELDGSGAARIALRTGGDTPSESELWGHDWSSTALTVGAAVSEPVQARERARAFVRARLAAPPADAFLAEIVAAESDY</sequence>
<accession>A0ABT4N296</accession>
<organism evidence="1 2">
    <name type="scientific">Gordonia rubripertincta</name>
    <name type="common">Rhodococcus corallinus</name>
    <dbReference type="NCBI Taxonomy" id="36822"/>
    <lineage>
        <taxon>Bacteria</taxon>
        <taxon>Bacillati</taxon>
        <taxon>Actinomycetota</taxon>
        <taxon>Actinomycetes</taxon>
        <taxon>Mycobacteriales</taxon>
        <taxon>Gordoniaceae</taxon>
        <taxon>Gordonia</taxon>
    </lineage>
</organism>
<evidence type="ECO:0000313" key="1">
    <source>
        <dbReference type="EMBL" id="MCZ4553400.1"/>
    </source>
</evidence>
<keyword evidence="2" id="KW-1185">Reference proteome</keyword>
<proteinExistence type="predicted"/>
<gene>
    <name evidence="1" type="ORF">O4213_25670</name>
</gene>
<comment type="caution">
    <text evidence="1">The sequence shown here is derived from an EMBL/GenBank/DDBJ whole genome shotgun (WGS) entry which is preliminary data.</text>
</comment>
<reference evidence="1" key="1">
    <citation type="submission" date="2022-12" db="EMBL/GenBank/DDBJ databases">
        <authorList>
            <person name="Krivoruchko A.V."/>
            <person name="Elkin A."/>
        </authorList>
    </citation>
    <scope>NUCLEOTIDE SEQUENCE</scope>
    <source>
        <strain evidence="1">IEGM 1388</strain>
    </source>
</reference>
<dbReference type="RefSeq" id="WP_301574068.1">
    <property type="nucleotide sequence ID" value="NZ_JAPWIE010000009.1"/>
</dbReference>
<protein>
    <submittedName>
        <fullName evidence="1">Uncharacterized protein</fullName>
    </submittedName>
</protein>
<evidence type="ECO:0000313" key="2">
    <source>
        <dbReference type="Proteomes" id="UP001067235"/>
    </source>
</evidence>
<name>A0ABT4N296_GORRU</name>
<dbReference type="EMBL" id="JAPWIE010000009">
    <property type="protein sequence ID" value="MCZ4553400.1"/>
    <property type="molecule type" value="Genomic_DNA"/>
</dbReference>